<sequence>MGKREQWQAYIDDALLKTNLVTKAAIHGRDGVPWATSKDWQIKPEQVIRLVSSITGDYSRLHAEGIKVANDSYAFIKCNPGKSLFGRSRSGDAGICIFLSGKGVTFGTYEKGIQMDDCCGVIDRMASYLERHDL</sequence>
<evidence type="ECO:0000256" key="4">
    <source>
        <dbReference type="ARBA" id="ARBA00022490"/>
    </source>
</evidence>
<dbReference type="PRINTS" id="PR00392">
    <property type="entry name" value="PROFILIN"/>
</dbReference>
<proteinExistence type="evidence at transcript level"/>
<dbReference type="InterPro" id="IPR005455">
    <property type="entry name" value="PFN_euk"/>
</dbReference>
<keyword evidence="5 7" id="KW-0009">Actin-binding</keyword>
<evidence type="ECO:0000256" key="1">
    <source>
        <dbReference type="ARBA" id="ARBA00004245"/>
    </source>
</evidence>
<comment type="subcellular location">
    <subcellularLocation>
        <location evidence="1">Cytoplasm</location>
        <location evidence="1">Cytoskeleton</location>
    </subcellularLocation>
</comment>
<evidence type="ECO:0000256" key="7">
    <source>
        <dbReference type="RuleBase" id="RU003909"/>
    </source>
</evidence>
<dbReference type="GO" id="GO:0005938">
    <property type="term" value="C:cell cortex"/>
    <property type="evidence" value="ECO:0007669"/>
    <property type="project" value="TreeGrafter"/>
</dbReference>
<dbReference type="GO" id="GO:0003785">
    <property type="term" value="F:actin monomer binding"/>
    <property type="evidence" value="ECO:0007669"/>
    <property type="project" value="TreeGrafter"/>
</dbReference>
<dbReference type="GO" id="GO:0005856">
    <property type="term" value="C:cytoskeleton"/>
    <property type="evidence" value="ECO:0007669"/>
    <property type="project" value="UniProtKB-SubCell"/>
</dbReference>
<keyword evidence="4" id="KW-0963">Cytoplasm</keyword>
<dbReference type="Gene3D" id="3.30.450.30">
    <property type="entry name" value="Dynein light chain 2a, cytoplasmic"/>
    <property type="match status" value="1"/>
</dbReference>
<dbReference type="SMART" id="SM00392">
    <property type="entry name" value="PROF"/>
    <property type="match status" value="1"/>
</dbReference>
<evidence type="ECO:0000256" key="3">
    <source>
        <dbReference type="ARBA" id="ARBA00011583"/>
    </source>
</evidence>
<evidence type="ECO:0000256" key="2">
    <source>
        <dbReference type="ARBA" id="ARBA00010058"/>
    </source>
</evidence>
<dbReference type="InterPro" id="IPR048278">
    <property type="entry name" value="PFN"/>
</dbReference>
<organism evidence="8">
    <name type="scientific">Halisarca dujardinii</name>
    <name type="common">Dujardin's slime sponge</name>
    <dbReference type="NCBI Taxonomy" id="2583056"/>
    <lineage>
        <taxon>Eukaryota</taxon>
        <taxon>Metazoa</taxon>
        <taxon>Porifera</taxon>
        <taxon>Demospongiae</taxon>
        <taxon>Verongimorpha</taxon>
        <taxon>Chondrillida</taxon>
        <taxon>Halisarcidae</taxon>
        <taxon>Halisarca</taxon>
    </lineage>
</organism>
<dbReference type="PANTHER" id="PTHR11604">
    <property type="entry name" value="PROFILIN"/>
    <property type="match status" value="1"/>
</dbReference>
<dbReference type="SUPFAM" id="SSF55770">
    <property type="entry name" value="Profilin (actin-binding protein)"/>
    <property type="match status" value="1"/>
</dbReference>
<evidence type="ECO:0000313" key="8">
    <source>
        <dbReference type="EMBL" id="WAQ15593.1"/>
    </source>
</evidence>
<dbReference type="Pfam" id="PF00235">
    <property type="entry name" value="Profilin"/>
    <property type="match status" value="1"/>
</dbReference>
<comment type="subunit">
    <text evidence="3">Occurs in many kinds of cells as a complex with monomeric actin in a 1:1 ratio.</text>
</comment>
<dbReference type="AlphaFoldDB" id="A0A9E9FX24"/>
<comment type="similarity">
    <text evidence="2 7">Belongs to the profilin family.</text>
</comment>
<dbReference type="PANTHER" id="PTHR11604:SF0">
    <property type="entry name" value="PROFILIN"/>
    <property type="match status" value="1"/>
</dbReference>
<evidence type="ECO:0000256" key="5">
    <source>
        <dbReference type="ARBA" id="ARBA00023203"/>
    </source>
</evidence>
<keyword evidence="6" id="KW-0206">Cytoskeleton</keyword>
<accession>A0A9E9FX24</accession>
<name>A0A9E9FX24_HALDU</name>
<protein>
    <recommendedName>
        <fullName evidence="7">Profilin</fullName>
    </recommendedName>
</protein>
<dbReference type="EMBL" id="ON088648">
    <property type="protein sequence ID" value="WAQ15593.1"/>
    <property type="molecule type" value="mRNA"/>
</dbReference>
<dbReference type="InterPro" id="IPR036140">
    <property type="entry name" value="PFN_sf"/>
</dbReference>
<reference evidence="8" key="1">
    <citation type="submission" date="2022-03" db="EMBL/GenBank/DDBJ databases">
        <authorList>
            <person name="Mikhailov K."/>
            <person name="Kravchuk O."/>
            <person name="Lyupina Y."/>
            <person name="Adameyko K."/>
        </authorList>
    </citation>
    <scope>NUCLEOTIDE SEQUENCE</scope>
</reference>
<evidence type="ECO:0000256" key="6">
    <source>
        <dbReference type="ARBA" id="ARBA00023212"/>
    </source>
</evidence>